<proteinExistence type="predicted"/>
<comment type="caution">
    <text evidence="1">The sequence shown here is derived from an EMBL/GenBank/DDBJ whole genome shotgun (WGS) entry which is preliminary data.</text>
</comment>
<evidence type="ECO:0000313" key="1">
    <source>
        <dbReference type="EMBL" id="MBE9032426.1"/>
    </source>
</evidence>
<keyword evidence="2" id="KW-1185">Reference proteome</keyword>
<dbReference type="AlphaFoldDB" id="A0A928VSX5"/>
<reference evidence="1" key="1">
    <citation type="submission" date="2020-10" db="EMBL/GenBank/DDBJ databases">
        <authorList>
            <person name="Castelo-Branco R."/>
            <person name="Eusebio N."/>
            <person name="Adriana R."/>
            <person name="Vieira A."/>
            <person name="Brugerolle De Fraissinette N."/>
            <person name="Rezende De Castro R."/>
            <person name="Schneider M.P."/>
            <person name="Vasconcelos V."/>
            <person name="Leao P.N."/>
        </authorList>
    </citation>
    <scope>NUCLEOTIDE SEQUENCE</scope>
    <source>
        <strain evidence="1">LEGE 11480</strain>
    </source>
</reference>
<protein>
    <submittedName>
        <fullName evidence="1">Uncharacterized protein</fullName>
    </submittedName>
</protein>
<dbReference type="RefSeq" id="WP_264327245.1">
    <property type="nucleotide sequence ID" value="NZ_JADEXQ010000104.1"/>
</dbReference>
<dbReference type="Proteomes" id="UP000625316">
    <property type="component" value="Unassembled WGS sequence"/>
</dbReference>
<accession>A0A928VSX5</accession>
<evidence type="ECO:0000313" key="2">
    <source>
        <dbReference type="Proteomes" id="UP000625316"/>
    </source>
</evidence>
<gene>
    <name evidence="1" type="ORF">IQ266_22060</name>
</gene>
<organism evidence="1 2">
    <name type="scientific">Romeriopsis navalis LEGE 11480</name>
    <dbReference type="NCBI Taxonomy" id="2777977"/>
    <lineage>
        <taxon>Bacteria</taxon>
        <taxon>Bacillati</taxon>
        <taxon>Cyanobacteriota</taxon>
        <taxon>Cyanophyceae</taxon>
        <taxon>Leptolyngbyales</taxon>
        <taxon>Leptolyngbyaceae</taxon>
        <taxon>Romeriopsis</taxon>
        <taxon>Romeriopsis navalis</taxon>
    </lineage>
</organism>
<name>A0A928VSX5_9CYAN</name>
<sequence>MTVAPKTLKQWHVSASVDPGINDYKQKYQARLLHNLKQKAKNLGFELLPKPTQAGWGFSGVCRFKQSGLAELVSG</sequence>
<dbReference type="EMBL" id="JADEXQ010000104">
    <property type="protein sequence ID" value="MBE9032426.1"/>
    <property type="molecule type" value="Genomic_DNA"/>
</dbReference>